<evidence type="ECO:0000256" key="2">
    <source>
        <dbReference type="RuleBase" id="RU000363"/>
    </source>
</evidence>
<proteinExistence type="inferred from homology"/>
<sequence length="263" mass="27273">MTNDGQFSGRVALVTGGGSGIGRAAAIELGRQGASVAVLSRQQARIDEACAAVIAAGGQAIGISADVTSENELADAVRRIEDTWGRLDAVVANAGANGVFAPLDDLTLDEWNHTLATNLTSTFLTTKASLPLLQRQGGAIVVVSSVNGSRNFNYPGAVAYSTSKAGQVAFTKMVALELAQKKIRINVVCPGAISTNIDEATHPRNIDRIRWPVEFPRGVSPLAGGPADPAQVARVIAFLLSDAADHVSGTEMWVDAAESLLVG</sequence>
<evidence type="ECO:0000313" key="4">
    <source>
        <dbReference type="EMBL" id="CAA9579819.1"/>
    </source>
</evidence>
<dbReference type="PRINTS" id="PR00081">
    <property type="entry name" value="GDHRDH"/>
</dbReference>
<dbReference type="Gene3D" id="3.40.50.720">
    <property type="entry name" value="NAD(P)-binding Rossmann-like Domain"/>
    <property type="match status" value="1"/>
</dbReference>
<protein>
    <submittedName>
        <fullName evidence="4">3-oxoacyl-[acyl-carrier protein] reductase</fullName>
        <ecNumber evidence="4">1.1.1.100</ecNumber>
    </submittedName>
</protein>
<accession>A0A6J4VQ06</accession>
<dbReference type="EC" id="1.1.1.100" evidence="4"/>
<evidence type="ECO:0000259" key="3">
    <source>
        <dbReference type="SMART" id="SM00822"/>
    </source>
</evidence>
<dbReference type="PRINTS" id="PR00080">
    <property type="entry name" value="SDRFAMILY"/>
</dbReference>
<feature type="domain" description="Ketoreductase" evidence="3">
    <location>
        <begin position="10"/>
        <end position="196"/>
    </location>
</feature>
<dbReference type="SMART" id="SM00822">
    <property type="entry name" value="PKS_KR"/>
    <property type="match status" value="1"/>
</dbReference>
<organism evidence="4">
    <name type="scientific">uncultured Thermomicrobiales bacterium</name>
    <dbReference type="NCBI Taxonomy" id="1645740"/>
    <lineage>
        <taxon>Bacteria</taxon>
        <taxon>Pseudomonadati</taxon>
        <taxon>Thermomicrobiota</taxon>
        <taxon>Thermomicrobia</taxon>
        <taxon>Thermomicrobiales</taxon>
        <taxon>environmental samples</taxon>
    </lineage>
</organism>
<dbReference type="CDD" id="cd05233">
    <property type="entry name" value="SDR_c"/>
    <property type="match status" value="1"/>
</dbReference>
<dbReference type="AlphaFoldDB" id="A0A6J4VQ06"/>
<dbReference type="FunFam" id="3.40.50.720:FF:000084">
    <property type="entry name" value="Short-chain dehydrogenase reductase"/>
    <property type="match status" value="1"/>
</dbReference>
<gene>
    <name evidence="4" type="ORF">AVDCRST_MAG87-3217</name>
</gene>
<dbReference type="NCBIfam" id="NF004203">
    <property type="entry name" value="PRK05653.2-4"/>
    <property type="match status" value="1"/>
</dbReference>
<dbReference type="SUPFAM" id="SSF51735">
    <property type="entry name" value="NAD(P)-binding Rossmann-fold domains"/>
    <property type="match status" value="1"/>
</dbReference>
<reference evidence="4" key="1">
    <citation type="submission" date="2020-02" db="EMBL/GenBank/DDBJ databases">
        <authorList>
            <person name="Meier V. D."/>
        </authorList>
    </citation>
    <scope>NUCLEOTIDE SEQUENCE</scope>
    <source>
        <strain evidence="4">AVDCRST_MAG87</strain>
    </source>
</reference>
<dbReference type="GO" id="GO:0004316">
    <property type="term" value="F:3-oxoacyl-[acyl-carrier-protein] reductase (NADPH) activity"/>
    <property type="evidence" value="ECO:0007669"/>
    <property type="project" value="UniProtKB-EC"/>
</dbReference>
<dbReference type="PANTHER" id="PTHR42760">
    <property type="entry name" value="SHORT-CHAIN DEHYDROGENASES/REDUCTASES FAMILY MEMBER"/>
    <property type="match status" value="1"/>
</dbReference>
<dbReference type="InterPro" id="IPR057326">
    <property type="entry name" value="KR_dom"/>
</dbReference>
<dbReference type="InterPro" id="IPR036291">
    <property type="entry name" value="NAD(P)-bd_dom_sf"/>
</dbReference>
<keyword evidence="4" id="KW-0560">Oxidoreductase</keyword>
<dbReference type="EMBL" id="CADCWJ010000708">
    <property type="protein sequence ID" value="CAA9579819.1"/>
    <property type="molecule type" value="Genomic_DNA"/>
</dbReference>
<comment type="similarity">
    <text evidence="1 2">Belongs to the short-chain dehydrogenases/reductases (SDR) family.</text>
</comment>
<dbReference type="Pfam" id="PF00106">
    <property type="entry name" value="adh_short"/>
    <property type="match status" value="1"/>
</dbReference>
<name>A0A6J4VQ06_9BACT</name>
<dbReference type="InterPro" id="IPR002347">
    <property type="entry name" value="SDR_fam"/>
</dbReference>
<evidence type="ECO:0000256" key="1">
    <source>
        <dbReference type="ARBA" id="ARBA00006484"/>
    </source>
</evidence>